<dbReference type="AlphaFoldDB" id="A0A2N5X4B8"/>
<evidence type="ECO:0000313" key="3">
    <source>
        <dbReference type="EMBL" id="PLW69338.1"/>
    </source>
</evidence>
<keyword evidence="1" id="KW-0812">Transmembrane</keyword>
<organism evidence="3 4">
    <name type="scientific">Pseudohalioglobus lutimaris</name>
    <dbReference type="NCBI Taxonomy" id="1737061"/>
    <lineage>
        <taxon>Bacteria</taxon>
        <taxon>Pseudomonadati</taxon>
        <taxon>Pseudomonadota</taxon>
        <taxon>Gammaproteobacteria</taxon>
        <taxon>Cellvibrionales</taxon>
        <taxon>Halieaceae</taxon>
        <taxon>Pseudohalioglobus</taxon>
    </lineage>
</organism>
<accession>A0A2N5X4B8</accession>
<keyword evidence="3" id="KW-0255">Endonuclease</keyword>
<sequence length="359" mass="39821">MLILLHCLTLLLLLLTVASLSRRPQWWIRGLDFPRLQLLLLALILAALYLFYLSGGRGPAAPIFAALAVSIGCALDHGLRLIPYSPLGRPEVESIPRDSERPSVRIMIANVLMTNRQYARLLGQVKINDPDLVLFLEGDSEWEAALETGLQDYPHVVRCAKDNLYGMHLYSRLPLFHAETRYRVQPGVPSIIADLKWPTGDNVLLHCVHPAPPSPTENEQSIERDAELVKVASDIGGREQPTLVIGDFNDVPWSRPTRLFRKLSGLADPRVGRGLFSTFHALIPLCRWPLDHVFCTEHFSLVSLARSEPFGSDHFALVAELVLSQNRGEGTGALASEAGDQDEADRIIEELDPVSVDAI</sequence>
<evidence type="ECO:0000259" key="2">
    <source>
        <dbReference type="Pfam" id="PF03372"/>
    </source>
</evidence>
<keyword evidence="1" id="KW-1133">Transmembrane helix</keyword>
<dbReference type="InterPro" id="IPR005135">
    <property type="entry name" value="Endo/exonuclease/phosphatase"/>
</dbReference>
<dbReference type="RefSeq" id="WP_101517703.1">
    <property type="nucleotide sequence ID" value="NZ_PKUS01000007.1"/>
</dbReference>
<protein>
    <submittedName>
        <fullName evidence="3">Endonuclease</fullName>
    </submittedName>
</protein>
<reference evidence="3 4" key="1">
    <citation type="submission" date="2018-01" db="EMBL/GenBank/DDBJ databases">
        <title>The draft genome sequence of Halioglobus lutimaris HF004.</title>
        <authorList>
            <person name="Du Z.-J."/>
            <person name="Shi M.-J."/>
        </authorList>
    </citation>
    <scope>NUCLEOTIDE SEQUENCE [LARGE SCALE GENOMIC DNA]</scope>
    <source>
        <strain evidence="3 4">HF004</strain>
    </source>
</reference>
<feature type="domain" description="Endonuclease/exonuclease/phosphatase" evidence="2">
    <location>
        <begin position="109"/>
        <end position="314"/>
    </location>
</feature>
<keyword evidence="4" id="KW-1185">Reference proteome</keyword>
<feature type="transmembrane region" description="Helical" evidence="1">
    <location>
        <begin position="36"/>
        <end position="53"/>
    </location>
</feature>
<name>A0A2N5X4B8_9GAMM</name>
<dbReference type="OrthoDB" id="9796594at2"/>
<dbReference type="GO" id="GO:0004519">
    <property type="term" value="F:endonuclease activity"/>
    <property type="evidence" value="ECO:0007669"/>
    <property type="project" value="UniProtKB-KW"/>
</dbReference>
<keyword evidence="1" id="KW-0472">Membrane</keyword>
<keyword evidence="3" id="KW-0540">Nuclease</keyword>
<dbReference type="Gene3D" id="3.60.10.10">
    <property type="entry name" value="Endonuclease/exonuclease/phosphatase"/>
    <property type="match status" value="1"/>
</dbReference>
<proteinExistence type="predicted"/>
<evidence type="ECO:0000256" key="1">
    <source>
        <dbReference type="SAM" id="Phobius"/>
    </source>
</evidence>
<gene>
    <name evidence="3" type="ORF">C0039_07330</name>
</gene>
<keyword evidence="3" id="KW-0378">Hydrolase</keyword>
<dbReference type="Pfam" id="PF03372">
    <property type="entry name" value="Exo_endo_phos"/>
    <property type="match status" value="1"/>
</dbReference>
<dbReference type="EMBL" id="PKUS01000007">
    <property type="protein sequence ID" value="PLW69338.1"/>
    <property type="molecule type" value="Genomic_DNA"/>
</dbReference>
<comment type="caution">
    <text evidence="3">The sequence shown here is derived from an EMBL/GenBank/DDBJ whole genome shotgun (WGS) entry which is preliminary data.</text>
</comment>
<dbReference type="InterPro" id="IPR036691">
    <property type="entry name" value="Endo/exonu/phosph_ase_sf"/>
</dbReference>
<feature type="transmembrane region" description="Helical" evidence="1">
    <location>
        <begin position="60"/>
        <end position="79"/>
    </location>
</feature>
<dbReference type="SUPFAM" id="SSF56219">
    <property type="entry name" value="DNase I-like"/>
    <property type="match status" value="1"/>
</dbReference>
<evidence type="ECO:0000313" key="4">
    <source>
        <dbReference type="Proteomes" id="UP000235005"/>
    </source>
</evidence>
<dbReference type="Proteomes" id="UP000235005">
    <property type="component" value="Unassembled WGS sequence"/>
</dbReference>